<dbReference type="KEGG" id="elux:BTN50_0302"/>
<sequence length="46" mass="5097">MVQVKKLLGGTLSLRNHTTHISEINAMIKALNKLTELNILPTKTIV</sequence>
<accession>A0A291B752</accession>
<dbReference type="EMBL" id="CP020660">
    <property type="protein sequence ID" value="ATF08839.1"/>
    <property type="molecule type" value="Genomic_DNA"/>
</dbReference>
<dbReference type="RefSeq" id="WP_161492881.1">
    <property type="nucleotide sequence ID" value="NZ_CP020660.1"/>
</dbReference>
<protein>
    <submittedName>
        <fullName evidence="1">Mobile element protein</fullName>
    </submittedName>
</protein>
<name>A0A291B752_9GAMM</name>
<reference evidence="2" key="1">
    <citation type="submission" date="2017-04" db="EMBL/GenBank/DDBJ databases">
        <title>Genome evolution of the luminous symbionts of deep sea anglerfish.</title>
        <authorList>
            <person name="Hendry T.A."/>
        </authorList>
    </citation>
    <scope>NUCLEOTIDE SEQUENCE [LARGE SCALE GENOMIC DNA]</scope>
</reference>
<organism evidence="1 2">
    <name type="scientific">Candidatus Enterovibrio altilux</name>
    <dbReference type="NCBI Taxonomy" id="1927128"/>
    <lineage>
        <taxon>Bacteria</taxon>
        <taxon>Pseudomonadati</taxon>
        <taxon>Pseudomonadota</taxon>
        <taxon>Gammaproteobacteria</taxon>
        <taxon>Vibrionales</taxon>
        <taxon>Vibrionaceae</taxon>
        <taxon>Enterovibrio</taxon>
    </lineage>
</organism>
<evidence type="ECO:0000313" key="2">
    <source>
        <dbReference type="Proteomes" id="UP000218160"/>
    </source>
</evidence>
<keyword evidence="2" id="KW-1185">Reference proteome</keyword>
<evidence type="ECO:0000313" key="1">
    <source>
        <dbReference type="EMBL" id="ATF08839.1"/>
    </source>
</evidence>
<dbReference type="Proteomes" id="UP000218160">
    <property type="component" value="Chromosome 1"/>
</dbReference>
<proteinExistence type="predicted"/>
<dbReference type="AlphaFoldDB" id="A0A291B752"/>
<gene>
    <name evidence="1" type="ORF">BTN50_0302</name>
</gene>